<protein>
    <submittedName>
        <fullName evidence="3">Short-chain dehydrogenase/reductase SDR</fullName>
    </submittedName>
</protein>
<accession>D6TM49</accession>
<sequence>MGALLSNKNAVIYGAGGAIGGAVARAFACEGATVFLTGRDLKEVESVADEIRAAGGKAEAAQVDALDEAAIDKHLSDMEASAGSVDISFNAVGIPDTKILGVPLAELDARQFSLPITTYTTSYFLTARQAARHMIPNKSGVIMTVTALPSRMGSRLNGGYGSAQAAKEALTRDLSAELAPQGIRVVGLRPHGMPETNRMKEAFDAKASGMTWEQFQGYLASTTHPRRVMTLEEMANMAVFMASDKASGMTGTTVNLTMGSLDD</sequence>
<dbReference type="GO" id="GO:0016491">
    <property type="term" value="F:oxidoreductase activity"/>
    <property type="evidence" value="ECO:0007669"/>
    <property type="project" value="UniProtKB-KW"/>
</dbReference>
<dbReference type="OrthoDB" id="9774430at2"/>
<comment type="caution">
    <text evidence="3">The sequence shown here is derived from an EMBL/GenBank/DDBJ whole genome shotgun (WGS) entry which is preliminary data.</text>
</comment>
<reference evidence="3 4" key="1">
    <citation type="journal article" date="2011" name="Stand. Genomic Sci.">
        <title>Non-contiguous finished genome sequence and contextual data of the filamentous soil bacterium Ktedonobacter racemifer type strain (SOSP1-21).</title>
        <authorList>
            <person name="Chang Y.J."/>
            <person name="Land M."/>
            <person name="Hauser L."/>
            <person name="Chertkov O."/>
            <person name="Del Rio T.G."/>
            <person name="Nolan M."/>
            <person name="Copeland A."/>
            <person name="Tice H."/>
            <person name="Cheng J.F."/>
            <person name="Lucas S."/>
            <person name="Han C."/>
            <person name="Goodwin L."/>
            <person name="Pitluck S."/>
            <person name="Ivanova N."/>
            <person name="Ovchinikova G."/>
            <person name="Pati A."/>
            <person name="Chen A."/>
            <person name="Palaniappan K."/>
            <person name="Mavromatis K."/>
            <person name="Liolios K."/>
            <person name="Brettin T."/>
            <person name="Fiebig A."/>
            <person name="Rohde M."/>
            <person name="Abt B."/>
            <person name="Goker M."/>
            <person name="Detter J.C."/>
            <person name="Woyke T."/>
            <person name="Bristow J."/>
            <person name="Eisen J.A."/>
            <person name="Markowitz V."/>
            <person name="Hugenholtz P."/>
            <person name="Kyrpides N.C."/>
            <person name="Klenk H.P."/>
            <person name="Lapidus A."/>
        </authorList>
    </citation>
    <scope>NUCLEOTIDE SEQUENCE [LARGE SCALE GENOMIC DNA]</scope>
    <source>
        <strain evidence="4">DSM 44963</strain>
    </source>
</reference>
<dbReference type="InParanoid" id="D6TM49"/>
<dbReference type="STRING" id="485913.Krac_8165"/>
<dbReference type="RefSeq" id="WP_007911508.1">
    <property type="nucleotide sequence ID" value="NZ_ADVG01000002.1"/>
</dbReference>
<evidence type="ECO:0000313" key="4">
    <source>
        <dbReference type="Proteomes" id="UP000004508"/>
    </source>
</evidence>
<dbReference type="Gene3D" id="3.40.50.720">
    <property type="entry name" value="NAD(P)-binding Rossmann-like Domain"/>
    <property type="match status" value="1"/>
</dbReference>
<keyword evidence="2" id="KW-0560">Oxidoreductase</keyword>
<dbReference type="Proteomes" id="UP000004508">
    <property type="component" value="Unassembled WGS sequence"/>
</dbReference>
<dbReference type="SUPFAM" id="SSF51735">
    <property type="entry name" value="NAD(P)-binding Rossmann-fold domains"/>
    <property type="match status" value="1"/>
</dbReference>
<dbReference type="PANTHER" id="PTHR43669:SF8">
    <property type="entry name" value="SHORT-CHAIN TYPE DEHYDROGENASE_REDUCTASE-RELATED"/>
    <property type="match status" value="1"/>
</dbReference>
<dbReference type="PRINTS" id="PR00081">
    <property type="entry name" value="GDHRDH"/>
</dbReference>
<dbReference type="eggNOG" id="COG1028">
    <property type="taxonomic scope" value="Bacteria"/>
</dbReference>
<gene>
    <name evidence="3" type="ORF">Krac_8165</name>
</gene>
<evidence type="ECO:0000313" key="3">
    <source>
        <dbReference type="EMBL" id="EFH86849.1"/>
    </source>
</evidence>
<name>D6TM49_KTERA</name>
<dbReference type="SMR" id="D6TM49"/>
<dbReference type="CDD" id="cd05233">
    <property type="entry name" value="SDR_c"/>
    <property type="match status" value="1"/>
</dbReference>
<proteinExistence type="inferred from homology"/>
<dbReference type="EMBL" id="ADVG01000002">
    <property type="protein sequence ID" value="EFH86849.1"/>
    <property type="molecule type" value="Genomic_DNA"/>
</dbReference>
<comment type="similarity">
    <text evidence="1">Belongs to the short-chain dehydrogenases/reductases (SDR) family.</text>
</comment>
<dbReference type="PANTHER" id="PTHR43669">
    <property type="entry name" value="5-KETO-D-GLUCONATE 5-REDUCTASE"/>
    <property type="match status" value="1"/>
</dbReference>
<evidence type="ECO:0000256" key="2">
    <source>
        <dbReference type="ARBA" id="ARBA00023002"/>
    </source>
</evidence>
<dbReference type="InterPro" id="IPR036291">
    <property type="entry name" value="NAD(P)-bd_dom_sf"/>
</dbReference>
<dbReference type="InterPro" id="IPR002347">
    <property type="entry name" value="SDR_fam"/>
</dbReference>
<evidence type="ECO:0000256" key="1">
    <source>
        <dbReference type="ARBA" id="ARBA00006484"/>
    </source>
</evidence>
<dbReference type="Pfam" id="PF13561">
    <property type="entry name" value="adh_short_C2"/>
    <property type="match status" value="1"/>
</dbReference>
<dbReference type="AlphaFoldDB" id="D6TM49"/>
<organism evidence="3 4">
    <name type="scientific">Ktedonobacter racemifer DSM 44963</name>
    <dbReference type="NCBI Taxonomy" id="485913"/>
    <lineage>
        <taxon>Bacteria</taxon>
        <taxon>Bacillati</taxon>
        <taxon>Chloroflexota</taxon>
        <taxon>Ktedonobacteria</taxon>
        <taxon>Ktedonobacterales</taxon>
        <taxon>Ktedonobacteraceae</taxon>
        <taxon>Ktedonobacter</taxon>
    </lineage>
</organism>
<keyword evidence="4" id="KW-1185">Reference proteome</keyword>